<dbReference type="PANTHER" id="PTHR34219">
    <property type="entry name" value="IRON-REGULATED INNER MEMBRANE PROTEIN-RELATED"/>
    <property type="match status" value="1"/>
</dbReference>
<feature type="transmembrane region" description="Helical" evidence="1">
    <location>
        <begin position="355"/>
        <end position="375"/>
    </location>
</feature>
<dbReference type="Proteomes" id="UP001165652">
    <property type="component" value="Unassembled WGS sequence"/>
</dbReference>
<accession>A0ABT5J657</accession>
<comment type="caution">
    <text evidence="2">The sequence shown here is derived from an EMBL/GenBank/DDBJ whole genome shotgun (WGS) entry which is preliminary data.</text>
</comment>
<organism evidence="2 3">
    <name type="scientific">Rhodoplanes tepidamans</name>
    <name type="common">Rhodoplanes cryptolactis</name>
    <dbReference type="NCBI Taxonomy" id="200616"/>
    <lineage>
        <taxon>Bacteria</taxon>
        <taxon>Pseudomonadati</taxon>
        <taxon>Pseudomonadota</taxon>
        <taxon>Alphaproteobacteria</taxon>
        <taxon>Hyphomicrobiales</taxon>
        <taxon>Nitrobacteraceae</taxon>
        <taxon>Rhodoplanes</taxon>
    </lineage>
</organism>
<protein>
    <submittedName>
        <fullName evidence="2">PepSY-associated TM helix domain-containing protein</fullName>
    </submittedName>
</protein>
<proteinExistence type="predicted"/>
<keyword evidence="1" id="KW-1133">Transmembrane helix</keyword>
<dbReference type="InterPro" id="IPR005625">
    <property type="entry name" value="PepSY-ass_TM"/>
</dbReference>
<feature type="transmembrane region" description="Helical" evidence="1">
    <location>
        <begin position="157"/>
        <end position="183"/>
    </location>
</feature>
<keyword evidence="3" id="KW-1185">Reference proteome</keyword>
<dbReference type="EMBL" id="JAQQLI010000004">
    <property type="protein sequence ID" value="MDC7784866.1"/>
    <property type="molecule type" value="Genomic_DNA"/>
</dbReference>
<name>A0ABT5J657_RHOTP</name>
<keyword evidence="1" id="KW-0812">Transmembrane</keyword>
<evidence type="ECO:0000313" key="2">
    <source>
        <dbReference type="EMBL" id="MDC7784866.1"/>
    </source>
</evidence>
<dbReference type="RefSeq" id="WP_272775715.1">
    <property type="nucleotide sequence ID" value="NZ_JAQQLI010000004.1"/>
</dbReference>
<reference evidence="2" key="2">
    <citation type="submission" date="2023-02" db="EMBL/GenBank/DDBJ databases">
        <authorList>
            <person name="Rayyan A."/>
            <person name="Meyer T."/>
            <person name="Kyndt J.A."/>
        </authorList>
    </citation>
    <scope>NUCLEOTIDE SEQUENCE</scope>
    <source>
        <strain evidence="2">DSM 9987</strain>
    </source>
</reference>
<keyword evidence="1" id="KW-0472">Membrane</keyword>
<feature type="transmembrane region" description="Helical" evidence="1">
    <location>
        <begin position="204"/>
        <end position="228"/>
    </location>
</feature>
<dbReference type="PANTHER" id="PTHR34219:SF8">
    <property type="entry name" value="PEPSY DOMAIN-CONTAINING PROTEIN"/>
    <property type="match status" value="1"/>
</dbReference>
<reference evidence="2" key="1">
    <citation type="journal article" date="2023" name="Microbiol Resour">
        <title>Genome Sequences of Rhodoplanes serenus and Two Thermotolerant Strains, Rhodoplanes tepidamans and 'Rhodoplanes cryptolactis,' Further Refine the Genus.</title>
        <authorList>
            <person name="Rayyan A.A."/>
            <person name="Kyndt J.A."/>
        </authorList>
    </citation>
    <scope>NUCLEOTIDE SEQUENCE</scope>
    <source>
        <strain evidence="2">DSM 9987</strain>
    </source>
</reference>
<feature type="transmembrane region" description="Helical" evidence="1">
    <location>
        <begin position="23"/>
        <end position="48"/>
    </location>
</feature>
<sequence length="399" mass="43292">MVSGAAQPDAGPRRTVAGPRRRIWLVLHGWFALPIWILLLFVCASGTVACVSHEIAWLADARTRADNPDGRAALSFGAVADAAAAAVPGGTVAFVTRRASYLAAVVWMHMPDGTTGRVFVNPYTGVVQGVGGGLDFPMFMRTLHAWLLIPWSDGFSVGYYLVTLLCVPLAGSLITGVVVYRRFWRDYLRPRLRRRDGRVFWGDLHRLLAIWSLWFVAVLAVTSAWYLAQAVMIHAGHRYWDEPPVLPRTAVPTVAPGEPVPRIGIDAAIAVVKRRFPDLDVRWVAMPEHAHGAIGVSGRDWLPLVDDTAVGAWVDPYSGAVIASRSTGELAGLTLLDHVADPLHYGTFAGLWSKLVWAVFGLALTTLVASGVQVWTTRTARETAALFRGAPADAPQPAE</sequence>
<dbReference type="Pfam" id="PF03929">
    <property type="entry name" value="PepSY_TM"/>
    <property type="match status" value="1"/>
</dbReference>
<gene>
    <name evidence="2" type="ORF">PQJ73_04150</name>
</gene>
<evidence type="ECO:0000256" key="1">
    <source>
        <dbReference type="SAM" id="Phobius"/>
    </source>
</evidence>
<evidence type="ECO:0000313" key="3">
    <source>
        <dbReference type="Proteomes" id="UP001165652"/>
    </source>
</evidence>